<dbReference type="Pfam" id="PF02627">
    <property type="entry name" value="CMD"/>
    <property type="match status" value="2"/>
</dbReference>
<organism evidence="3 4">
    <name type="scientific">Brevibacterium salitolerans</name>
    <dbReference type="NCBI Taxonomy" id="1403566"/>
    <lineage>
        <taxon>Bacteria</taxon>
        <taxon>Bacillati</taxon>
        <taxon>Actinomycetota</taxon>
        <taxon>Actinomycetes</taxon>
        <taxon>Micrococcales</taxon>
        <taxon>Brevibacteriaceae</taxon>
        <taxon>Brevibacterium</taxon>
    </lineage>
</organism>
<evidence type="ECO:0000313" key="4">
    <source>
        <dbReference type="Proteomes" id="UP001500984"/>
    </source>
</evidence>
<evidence type="ECO:0000256" key="1">
    <source>
        <dbReference type="SAM" id="MobiDB-lite"/>
    </source>
</evidence>
<dbReference type="InterPro" id="IPR003779">
    <property type="entry name" value="CMD-like"/>
</dbReference>
<dbReference type="InterPro" id="IPR029032">
    <property type="entry name" value="AhpD-like"/>
</dbReference>
<comment type="caution">
    <text evidence="3">The sequence shown here is derived from an EMBL/GenBank/DDBJ whole genome shotgun (WGS) entry which is preliminary data.</text>
</comment>
<evidence type="ECO:0000259" key="2">
    <source>
        <dbReference type="Pfam" id="PF02627"/>
    </source>
</evidence>
<feature type="domain" description="Carboxymuconolactone decarboxylase-like" evidence="2">
    <location>
        <begin position="162"/>
        <end position="245"/>
    </location>
</feature>
<dbReference type="Gene3D" id="1.20.1290.10">
    <property type="entry name" value="AhpD-like"/>
    <property type="match status" value="1"/>
</dbReference>
<protein>
    <recommendedName>
        <fullName evidence="2">Carboxymuconolactone decarboxylase-like domain-containing protein</fullName>
    </recommendedName>
</protein>
<evidence type="ECO:0000313" key="3">
    <source>
        <dbReference type="EMBL" id="GAA2093290.1"/>
    </source>
</evidence>
<dbReference type="SUPFAM" id="SSF69118">
    <property type="entry name" value="AhpD-like"/>
    <property type="match status" value="1"/>
</dbReference>
<feature type="domain" description="Carboxymuconolactone decarboxylase-like" evidence="2">
    <location>
        <begin position="32"/>
        <end position="102"/>
    </location>
</feature>
<name>A0ABN2WJQ0_9MICO</name>
<reference evidence="3 4" key="1">
    <citation type="journal article" date="2019" name="Int. J. Syst. Evol. Microbiol.">
        <title>The Global Catalogue of Microorganisms (GCM) 10K type strain sequencing project: providing services to taxonomists for standard genome sequencing and annotation.</title>
        <authorList>
            <consortium name="The Broad Institute Genomics Platform"/>
            <consortium name="The Broad Institute Genome Sequencing Center for Infectious Disease"/>
            <person name="Wu L."/>
            <person name="Ma J."/>
        </authorList>
    </citation>
    <scope>NUCLEOTIDE SEQUENCE [LARGE SCALE GENOMIC DNA]</scope>
    <source>
        <strain evidence="3 4">JCM 15900</strain>
    </source>
</reference>
<feature type="region of interest" description="Disordered" evidence="1">
    <location>
        <begin position="249"/>
        <end position="272"/>
    </location>
</feature>
<dbReference type="PANTHER" id="PTHR33930">
    <property type="entry name" value="ALKYL HYDROPEROXIDE REDUCTASE AHPD"/>
    <property type="match status" value="1"/>
</dbReference>
<gene>
    <name evidence="3" type="ORF">GCM10009823_11500</name>
</gene>
<dbReference type="PANTHER" id="PTHR33930:SF2">
    <property type="entry name" value="BLR3452 PROTEIN"/>
    <property type="match status" value="1"/>
</dbReference>
<proteinExistence type="predicted"/>
<dbReference type="Proteomes" id="UP001500984">
    <property type="component" value="Unassembled WGS sequence"/>
</dbReference>
<accession>A0ABN2WJQ0</accession>
<keyword evidence="4" id="KW-1185">Reference proteome</keyword>
<dbReference type="RefSeq" id="WP_291794763.1">
    <property type="nucleotide sequence ID" value="NZ_BAAAPZ010000004.1"/>
</dbReference>
<sequence length="272" mass="30115">MVHAHPDELRREFESAHGHWSEELDALLAADPRYFAAYDRLLRVTAHRGALTARERELIAVAVNAQVTYLHPAATQLHIAQALRAGASEAEVMETLQLAASLGTHSMLVGVPLAHEVFARLGVAEQVADEPAQTRHRALKERFIRERRYWSPGWDTVLAYTPEYFEAYLDVSSIPWNHGELPDWFRELVYVAIDVATTHLFTAGISVHTEKALQYGASPAQVIDVMTIASSIGIDTTLMGARALVRASRVRGERTGTGQEDTPPAEEKEATT</sequence>
<dbReference type="EMBL" id="BAAAPZ010000004">
    <property type="protein sequence ID" value="GAA2093290.1"/>
    <property type="molecule type" value="Genomic_DNA"/>
</dbReference>